<feature type="binding site" evidence="10">
    <location>
        <begin position="173"/>
        <end position="177"/>
    </location>
    <ligand>
        <name>pyridoxal 5'-phosphate</name>
        <dbReference type="ChEBI" id="CHEBI:597326"/>
    </ligand>
</feature>
<dbReference type="NCBIfam" id="TIGR01136">
    <property type="entry name" value="cysKM"/>
    <property type="match status" value="1"/>
</dbReference>
<evidence type="ECO:0000256" key="4">
    <source>
        <dbReference type="ARBA" id="ARBA00012681"/>
    </source>
</evidence>
<accession>A0A1X4XWJ2</accession>
<evidence type="ECO:0000256" key="6">
    <source>
        <dbReference type="ARBA" id="ARBA00022679"/>
    </source>
</evidence>
<feature type="binding site" evidence="10">
    <location>
        <position position="267"/>
    </location>
    <ligand>
        <name>pyridoxal 5'-phosphate</name>
        <dbReference type="ChEBI" id="CHEBI:597326"/>
    </ligand>
</feature>
<dbReference type="NCBIfam" id="TIGR01139">
    <property type="entry name" value="cysK"/>
    <property type="match status" value="1"/>
</dbReference>
<dbReference type="PROSITE" id="PS00901">
    <property type="entry name" value="CYS_SYNTHASE"/>
    <property type="match status" value="1"/>
</dbReference>
<feature type="modified residue" description="N6-(pyridoxal phosphate)lysine" evidence="11">
    <location>
        <position position="39"/>
    </location>
</feature>
<dbReference type="UniPathway" id="UPA00136">
    <property type="reaction ID" value="UER00200"/>
</dbReference>
<evidence type="ECO:0000256" key="3">
    <source>
        <dbReference type="ARBA" id="ARBA00007103"/>
    </source>
</evidence>
<dbReference type="FunFam" id="3.40.50.1100:FF:000003">
    <property type="entry name" value="Cystathionine beta-synthase"/>
    <property type="match status" value="1"/>
</dbReference>
<evidence type="ECO:0000256" key="10">
    <source>
        <dbReference type="PIRSR" id="PIRSR605856-50"/>
    </source>
</evidence>
<dbReference type="FunFam" id="3.40.50.1100:FF:000118">
    <property type="entry name" value="Related to CYS4-cystathionine beta-synthase"/>
    <property type="match status" value="1"/>
</dbReference>
<comment type="caution">
    <text evidence="14">The sequence shown here is derived from an EMBL/GenBank/DDBJ whole genome shotgun (WGS) entry which is preliminary data.</text>
</comment>
<dbReference type="GO" id="GO:0006535">
    <property type="term" value="P:cysteine biosynthetic process from serine"/>
    <property type="evidence" value="ECO:0007669"/>
    <property type="project" value="UniProtKB-UniRule"/>
</dbReference>
<dbReference type="Gene3D" id="3.40.50.1100">
    <property type="match status" value="2"/>
</dbReference>
<dbReference type="InterPro" id="IPR001926">
    <property type="entry name" value="TrpB-like_PALP"/>
</dbReference>
<gene>
    <name evidence="14" type="ORF">DESAMIL20_1456</name>
</gene>
<dbReference type="PANTHER" id="PTHR10314">
    <property type="entry name" value="CYSTATHIONINE BETA-SYNTHASE"/>
    <property type="match status" value="1"/>
</dbReference>
<dbReference type="InterPro" id="IPR050214">
    <property type="entry name" value="Cys_Synth/Cystath_Beta-Synth"/>
</dbReference>
<dbReference type="OrthoDB" id="9815130at2"/>
<dbReference type="InterPro" id="IPR005859">
    <property type="entry name" value="CysK"/>
</dbReference>
<dbReference type="EMBL" id="MDSU01000018">
    <property type="protein sequence ID" value="OSS41903.1"/>
    <property type="molecule type" value="Genomic_DNA"/>
</dbReference>
<evidence type="ECO:0000256" key="7">
    <source>
        <dbReference type="ARBA" id="ARBA00022898"/>
    </source>
</evidence>
<evidence type="ECO:0000256" key="8">
    <source>
        <dbReference type="ARBA" id="ARBA00023192"/>
    </source>
</evidence>
<dbReference type="InterPro" id="IPR036052">
    <property type="entry name" value="TrpB-like_PALP_sf"/>
</dbReference>
<dbReference type="SUPFAM" id="SSF53686">
    <property type="entry name" value="Tryptophan synthase beta subunit-like PLP-dependent enzymes"/>
    <property type="match status" value="1"/>
</dbReference>
<evidence type="ECO:0000256" key="9">
    <source>
        <dbReference type="ARBA" id="ARBA00047931"/>
    </source>
</evidence>
<keyword evidence="6 12" id="KW-0808">Transferase</keyword>
<comment type="pathway">
    <text evidence="2">Amino-acid biosynthesis; L-cysteine biosynthesis; L-cysteine from L-serine: step 2/2.</text>
</comment>
<evidence type="ECO:0000313" key="15">
    <source>
        <dbReference type="Proteomes" id="UP000194141"/>
    </source>
</evidence>
<sequence>MKIIETLGKTPLVELNVKFDTNARLFAKLETKNPTFSVKDRAAYFMIKDAIDSGKLKQGMQIIEPTSGNTGIALSFLGRVFGFGVNTVMPESMSKERIALMELFGAKVILTSAKLGTKGSIDKANELLKASDKFFMPDQFNNPSNPKAHEQTTGPEIFNALNGNIDVFVSVVGTGGTITGVSRFLKKVKKDCISVAVEPQNSPAISSFLKNIDYTPKPHSIQGIGAGFVPGNLDLGLIDRVELVEDEEAIEYSKYLSQKEGILAGISSGANFAVACRLAKTQEFRDKNIVFVVCDSLTRYLSTFAIRP</sequence>
<dbReference type="InterPro" id="IPR005856">
    <property type="entry name" value="Cys_synth"/>
</dbReference>
<comment type="catalytic activity">
    <reaction evidence="9 12">
        <text>O-acetyl-L-serine + hydrogen sulfide = L-cysteine + acetate</text>
        <dbReference type="Rhea" id="RHEA:14829"/>
        <dbReference type="ChEBI" id="CHEBI:29919"/>
        <dbReference type="ChEBI" id="CHEBI:30089"/>
        <dbReference type="ChEBI" id="CHEBI:35235"/>
        <dbReference type="ChEBI" id="CHEBI:58340"/>
        <dbReference type="EC" id="2.5.1.47"/>
    </reaction>
</comment>
<name>A0A1X4XWJ2_9BACT</name>
<evidence type="ECO:0000256" key="5">
    <source>
        <dbReference type="ARBA" id="ARBA00022605"/>
    </source>
</evidence>
<dbReference type="STRING" id="1562698.DESAMIL20_1456"/>
<keyword evidence="7 10" id="KW-0663">Pyridoxal phosphate</keyword>
<evidence type="ECO:0000256" key="12">
    <source>
        <dbReference type="RuleBase" id="RU003985"/>
    </source>
</evidence>
<dbReference type="AlphaFoldDB" id="A0A1X4XWJ2"/>
<evidence type="ECO:0000256" key="11">
    <source>
        <dbReference type="PIRSR" id="PIRSR605856-51"/>
    </source>
</evidence>
<feature type="binding site" evidence="10">
    <location>
        <position position="69"/>
    </location>
    <ligand>
        <name>pyridoxal 5'-phosphate</name>
        <dbReference type="ChEBI" id="CHEBI:597326"/>
    </ligand>
</feature>
<evidence type="ECO:0000313" key="14">
    <source>
        <dbReference type="EMBL" id="OSS41903.1"/>
    </source>
</evidence>
<evidence type="ECO:0000256" key="2">
    <source>
        <dbReference type="ARBA" id="ARBA00004962"/>
    </source>
</evidence>
<dbReference type="RefSeq" id="WP_086034154.1">
    <property type="nucleotide sequence ID" value="NZ_MDSU01000018.1"/>
</dbReference>
<reference evidence="14 15" key="1">
    <citation type="journal article" date="2017" name="Front. Microbiol.">
        <title>Genome Sequence of Desulfurella amilsii Strain TR1 and Comparative Genomics of Desulfurellaceae Family.</title>
        <authorList>
            <person name="Florentino A.P."/>
            <person name="Stams A.J."/>
            <person name="Sanchez-Andrea I."/>
        </authorList>
    </citation>
    <scope>NUCLEOTIDE SEQUENCE [LARGE SCALE GENOMIC DNA]</scope>
    <source>
        <strain evidence="14 15">TR1</strain>
    </source>
</reference>
<keyword evidence="8 12" id="KW-0198">Cysteine biosynthesis</keyword>
<feature type="domain" description="Tryptophan synthase beta chain-like PALP" evidence="13">
    <location>
        <begin position="6"/>
        <end position="295"/>
    </location>
</feature>
<comment type="similarity">
    <text evidence="3 12">Belongs to the cysteine synthase/cystathionine beta-synthase family.</text>
</comment>
<dbReference type="Pfam" id="PF00291">
    <property type="entry name" value="PALP"/>
    <property type="match status" value="1"/>
</dbReference>
<dbReference type="Proteomes" id="UP000194141">
    <property type="component" value="Unassembled WGS sequence"/>
</dbReference>
<dbReference type="CDD" id="cd01561">
    <property type="entry name" value="CBS_like"/>
    <property type="match status" value="1"/>
</dbReference>
<organism evidence="14 15">
    <name type="scientific">Desulfurella amilsii</name>
    <dbReference type="NCBI Taxonomy" id="1562698"/>
    <lineage>
        <taxon>Bacteria</taxon>
        <taxon>Pseudomonadati</taxon>
        <taxon>Campylobacterota</taxon>
        <taxon>Desulfurellia</taxon>
        <taxon>Desulfurellales</taxon>
        <taxon>Desulfurellaceae</taxon>
        <taxon>Desulfurella</taxon>
    </lineage>
</organism>
<keyword evidence="5 12" id="KW-0028">Amino-acid biosynthesis</keyword>
<dbReference type="EC" id="2.5.1.47" evidence="4 12"/>
<dbReference type="GO" id="GO:0004124">
    <property type="term" value="F:cysteine synthase activity"/>
    <property type="evidence" value="ECO:0007669"/>
    <property type="project" value="UniProtKB-UniRule"/>
</dbReference>
<comment type="cofactor">
    <cofactor evidence="1 10 12">
        <name>pyridoxal 5'-phosphate</name>
        <dbReference type="ChEBI" id="CHEBI:597326"/>
    </cofactor>
</comment>
<protein>
    <recommendedName>
        <fullName evidence="4 12">Cysteine synthase</fullName>
        <ecNumber evidence="4 12">2.5.1.47</ecNumber>
    </recommendedName>
</protein>
<proteinExistence type="inferred from homology"/>
<evidence type="ECO:0000256" key="1">
    <source>
        <dbReference type="ARBA" id="ARBA00001933"/>
    </source>
</evidence>
<dbReference type="InterPro" id="IPR001216">
    <property type="entry name" value="P-phosphate_BS"/>
</dbReference>
<keyword evidence="15" id="KW-1185">Reference proteome</keyword>
<evidence type="ECO:0000259" key="13">
    <source>
        <dbReference type="Pfam" id="PF00291"/>
    </source>
</evidence>